<dbReference type="Pfam" id="PF13794">
    <property type="entry name" value="MiaE_2"/>
    <property type="match status" value="1"/>
</dbReference>
<accession>A0ABP7NUW8</accession>
<dbReference type="EMBL" id="BAAAZW010000002">
    <property type="protein sequence ID" value="GAA3953611.1"/>
    <property type="molecule type" value="Genomic_DNA"/>
</dbReference>
<dbReference type="Proteomes" id="UP001418444">
    <property type="component" value="Unassembled WGS sequence"/>
</dbReference>
<dbReference type="RefSeq" id="WP_344781196.1">
    <property type="nucleotide sequence ID" value="NZ_BAAAZW010000002.1"/>
</dbReference>
<gene>
    <name evidence="2" type="ORF">GCM10022231_09870</name>
</gene>
<reference evidence="3" key="1">
    <citation type="journal article" date="2019" name="Int. J. Syst. Evol. Microbiol.">
        <title>The Global Catalogue of Microorganisms (GCM) 10K type strain sequencing project: providing services to taxonomists for standard genome sequencing and annotation.</title>
        <authorList>
            <consortium name="The Broad Institute Genomics Platform"/>
            <consortium name="The Broad Institute Genome Sequencing Center for Infectious Disease"/>
            <person name="Wu L."/>
            <person name="Ma J."/>
        </authorList>
    </citation>
    <scope>NUCLEOTIDE SEQUENCE [LARGE SCALE GENOMIC DNA]</scope>
    <source>
        <strain evidence="3">JCM 16923</strain>
    </source>
</reference>
<sequence length="219" mass="24082">MPNTPEAPESPAVLKLYEIFLAGEYSAVRRLVHDAEKAPTTADRVAVMRMTGSEIAHFEVLADQVTRAGGGVDAAIDAHREVFDKYHRVTDPSSWLEVLVKLYIGDGMTADFFSEMVQTLPEEAREVFREVMASTTSSDWVRDEVRAAVAADPRIASPLALWGRRLLGEAITHMQWVLAEDEDVMDLLFAGTGSLATASVFFDAIAERHSERMAALSLA</sequence>
<dbReference type="InterPro" id="IPR012347">
    <property type="entry name" value="Ferritin-like"/>
</dbReference>
<evidence type="ECO:0000313" key="3">
    <source>
        <dbReference type="Proteomes" id="UP001418444"/>
    </source>
</evidence>
<dbReference type="CDD" id="cd00657">
    <property type="entry name" value="Ferritin_like"/>
    <property type="match status" value="1"/>
</dbReference>
<name>A0ABP7NUW8_9ACTN</name>
<dbReference type="Gene3D" id="1.20.1260.10">
    <property type="match status" value="1"/>
</dbReference>
<dbReference type="InterPro" id="IPR059125">
    <property type="entry name" value="Ferritin_actino"/>
</dbReference>
<proteinExistence type="predicted"/>
<organism evidence="2 3">
    <name type="scientific">Gordonia caeni</name>
    <dbReference type="NCBI Taxonomy" id="1007097"/>
    <lineage>
        <taxon>Bacteria</taxon>
        <taxon>Bacillati</taxon>
        <taxon>Actinomycetota</taxon>
        <taxon>Actinomycetes</taxon>
        <taxon>Mycobacteriales</taxon>
        <taxon>Gordoniaceae</taxon>
        <taxon>Gordonia</taxon>
    </lineage>
</organism>
<evidence type="ECO:0000259" key="1">
    <source>
        <dbReference type="Pfam" id="PF13794"/>
    </source>
</evidence>
<feature type="domain" description="Ferritin-like" evidence="1">
    <location>
        <begin position="12"/>
        <end position="188"/>
    </location>
</feature>
<evidence type="ECO:0000313" key="2">
    <source>
        <dbReference type="EMBL" id="GAA3953611.1"/>
    </source>
</evidence>
<protein>
    <submittedName>
        <fullName evidence="2">Ferritin-like fold-containing protein</fullName>
    </submittedName>
</protein>
<keyword evidence="3" id="KW-1185">Reference proteome</keyword>
<comment type="caution">
    <text evidence="2">The sequence shown here is derived from an EMBL/GenBank/DDBJ whole genome shotgun (WGS) entry which is preliminary data.</text>
</comment>